<dbReference type="InterPro" id="IPR022383">
    <property type="entry name" value="Lactate/malate_DH_C"/>
</dbReference>
<comment type="similarity">
    <text evidence="1">Belongs to the LDH/MDH superfamily. LDH family.</text>
</comment>
<feature type="binding site" evidence="3">
    <location>
        <begin position="8"/>
        <end position="13"/>
    </location>
    <ligand>
        <name>NAD(+)</name>
        <dbReference type="ChEBI" id="CHEBI:57540"/>
    </ligand>
</feature>
<evidence type="ECO:0000313" key="8">
    <source>
        <dbReference type="Proteomes" id="UP000182077"/>
    </source>
</evidence>
<keyword evidence="3" id="KW-0520">NAD</keyword>
<dbReference type="InterPro" id="IPR036291">
    <property type="entry name" value="NAD(P)-bd_dom_sf"/>
</dbReference>
<dbReference type="PRINTS" id="PR00086">
    <property type="entry name" value="LLDHDRGNASE"/>
</dbReference>
<dbReference type="SUPFAM" id="SSF56327">
    <property type="entry name" value="LDH C-terminal domain-like"/>
    <property type="match status" value="1"/>
</dbReference>
<dbReference type="RefSeq" id="WP_071858579.1">
    <property type="nucleotide sequence ID" value="NZ_JBHSHK010000007.1"/>
</dbReference>
<dbReference type="PANTHER" id="PTHR43128">
    <property type="entry name" value="L-2-HYDROXYCARBOXYLATE DEHYDROGENASE (NAD(P)(+))"/>
    <property type="match status" value="1"/>
</dbReference>
<proteinExistence type="inferred from homology"/>
<dbReference type="Pfam" id="PF00056">
    <property type="entry name" value="Ldh_1_N"/>
    <property type="match status" value="1"/>
</dbReference>
<comment type="caution">
    <text evidence="7">The sequence shown here is derived from an EMBL/GenBank/DDBJ whole genome shotgun (WGS) entry which is preliminary data.</text>
</comment>
<evidence type="ECO:0000256" key="3">
    <source>
        <dbReference type="PIRSR" id="PIRSR000102-3"/>
    </source>
</evidence>
<evidence type="ECO:0008006" key="9">
    <source>
        <dbReference type="Google" id="ProtNLM"/>
    </source>
</evidence>
<dbReference type="EMBL" id="JXKQ01000012">
    <property type="protein sequence ID" value="OJG44025.1"/>
    <property type="molecule type" value="Genomic_DNA"/>
</dbReference>
<evidence type="ECO:0000256" key="4">
    <source>
        <dbReference type="RuleBase" id="RU003369"/>
    </source>
</evidence>
<evidence type="ECO:0000259" key="6">
    <source>
        <dbReference type="Pfam" id="PF02866"/>
    </source>
</evidence>
<evidence type="ECO:0000313" key="7">
    <source>
        <dbReference type="EMBL" id="OJG44025.1"/>
    </source>
</evidence>
<dbReference type="Gene3D" id="3.90.110.10">
    <property type="entry name" value="Lactate dehydrogenase/glycoside hydrolase, family 4, C-terminal"/>
    <property type="match status" value="1"/>
</dbReference>
<keyword evidence="8" id="KW-1185">Reference proteome</keyword>
<evidence type="ECO:0000256" key="1">
    <source>
        <dbReference type="ARBA" id="ARBA00006054"/>
    </source>
</evidence>
<dbReference type="GO" id="GO:0006089">
    <property type="term" value="P:lactate metabolic process"/>
    <property type="evidence" value="ECO:0007669"/>
    <property type="project" value="TreeGrafter"/>
</dbReference>
<organism evidence="7 8">
    <name type="scientific">Enterococcus hermanniensis</name>
    <dbReference type="NCBI Taxonomy" id="249189"/>
    <lineage>
        <taxon>Bacteria</taxon>
        <taxon>Bacillati</taxon>
        <taxon>Bacillota</taxon>
        <taxon>Bacilli</taxon>
        <taxon>Lactobacillales</taxon>
        <taxon>Enterococcaceae</taxon>
        <taxon>Enterococcus</taxon>
    </lineage>
</organism>
<dbReference type="GO" id="GO:0004459">
    <property type="term" value="F:L-lactate dehydrogenase (NAD+) activity"/>
    <property type="evidence" value="ECO:0007669"/>
    <property type="project" value="TreeGrafter"/>
</dbReference>
<accession>A0A1L8TI69</accession>
<dbReference type="PIRSF" id="PIRSF000102">
    <property type="entry name" value="Lac_mal_DH"/>
    <property type="match status" value="1"/>
</dbReference>
<feature type="domain" description="Lactate/malate dehydrogenase C-terminal" evidence="6">
    <location>
        <begin position="146"/>
        <end position="294"/>
    </location>
</feature>
<dbReference type="SUPFAM" id="SSF51735">
    <property type="entry name" value="NAD(P)-binding Rossmann-fold domains"/>
    <property type="match status" value="1"/>
</dbReference>
<dbReference type="Proteomes" id="UP000182077">
    <property type="component" value="Unassembled WGS sequence"/>
</dbReference>
<gene>
    <name evidence="7" type="ORF">RV04_GL000623</name>
</gene>
<feature type="binding site" evidence="3">
    <location>
        <position position="33"/>
    </location>
    <ligand>
        <name>NAD(+)</name>
        <dbReference type="ChEBI" id="CHEBI:57540"/>
    </ligand>
</feature>
<dbReference type="Pfam" id="PF02866">
    <property type="entry name" value="Ldh_1_C"/>
    <property type="match status" value="1"/>
</dbReference>
<dbReference type="PANTHER" id="PTHR43128:SF31">
    <property type="entry name" value="L-LACTATE DEHYDROGENASE"/>
    <property type="match status" value="1"/>
</dbReference>
<dbReference type="Gene3D" id="3.40.50.720">
    <property type="entry name" value="NAD(P)-binding Rossmann-like Domain"/>
    <property type="match status" value="1"/>
</dbReference>
<protein>
    <recommendedName>
        <fullName evidence="9">L-lactate dehydrogenase</fullName>
    </recommendedName>
</protein>
<dbReference type="InterPro" id="IPR001557">
    <property type="entry name" value="L-lactate/malate_DH"/>
</dbReference>
<dbReference type="AlphaFoldDB" id="A0A1L8TI69"/>
<feature type="active site" description="Proton acceptor" evidence="2">
    <location>
        <position position="176"/>
    </location>
</feature>
<keyword evidence="4" id="KW-0560">Oxidoreductase</keyword>
<dbReference type="InterPro" id="IPR001236">
    <property type="entry name" value="Lactate/malate_DH_N"/>
</dbReference>
<sequence>MKKVAIIGVGHVGSTTAYTLISKNIIDELVLFDPNVDLIHAEINDLLDGQMEQNHQVKIIDSNLSELADTDIIIFSAGDISLVKGNPDRFAELNLTKKIVEEWAPKIIATNFSGIILNITNPCDVVTQYLQELTGLPKERVIGTGTSLDTSRMKHAVSVHLGVHPSAISGYVIGEHGESQFVAWSTVRVAGCPITDLLTAQALNQLDIAARNGGWVTFQGKGYTSYGIAIQAAKITQAILNDNHLIVPITHYHPDEKCYVGDPAKVTKYGLDESYPLKLSKSEKEKWIHTIKTIHSMYSAI</sequence>
<reference evidence="7 8" key="1">
    <citation type="submission" date="2014-12" db="EMBL/GenBank/DDBJ databases">
        <title>Draft genome sequences of 29 type strains of Enterococci.</title>
        <authorList>
            <person name="Zhong Z."/>
            <person name="Sun Z."/>
            <person name="Liu W."/>
            <person name="Zhang W."/>
            <person name="Zhang H."/>
        </authorList>
    </citation>
    <scope>NUCLEOTIDE SEQUENCE [LARGE SCALE GENOMIC DNA]</scope>
    <source>
        <strain evidence="7 8">DSM 17122</strain>
    </source>
</reference>
<feature type="binding site" evidence="3">
    <location>
        <begin position="119"/>
        <end position="121"/>
    </location>
    <ligand>
        <name>NAD(+)</name>
        <dbReference type="ChEBI" id="CHEBI:57540"/>
    </ligand>
</feature>
<dbReference type="STRING" id="249189.RV04_GL000623"/>
<dbReference type="InterPro" id="IPR015955">
    <property type="entry name" value="Lactate_DH/Glyco_Ohase_4_C"/>
</dbReference>
<feature type="domain" description="Lactate/malate dehydrogenase N-terminal" evidence="5">
    <location>
        <begin position="3"/>
        <end position="143"/>
    </location>
</feature>
<evidence type="ECO:0000256" key="2">
    <source>
        <dbReference type="PIRSR" id="PIRSR000102-1"/>
    </source>
</evidence>
<dbReference type="OrthoDB" id="9802969at2"/>
<name>A0A1L8TI69_9ENTE</name>
<evidence type="ECO:0000259" key="5">
    <source>
        <dbReference type="Pfam" id="PF00056"/>
    </source>
</evidence>